<keyword evidence="3" id="KW-1185">Reference proteome</keyword>
<dbReference type="AlphaFoldDB" id="A0A804NW04"/>
<dbReference type="FunCoup" id="A0A804NW04">
    <property type="interactions" value="2"/>
</dbReference>
<evidence type="ECO:0000313" key="2">
    <source>
        <dbReference type="EnsemblPlants" id="Zm00001eb190680_P001"/>
    </source>
</evidence>
<reference evidence="2" key="2">
    <citation type="submission" date="2019-07" db="EMBL/GenBank/DDBJ databases">
        <authorList>
            <person name="Seetharam A."/>
            <person name="Woodhouse M."/>
            <person name="Cannon E."/>
        </authorList>
    </citation>
    <scope>NUCLEOTIDE SEQUENCE [LARGE SCALE GENOMIC DNA]</scope>
    <source>
        <strain evidence="2">cv. B73</strain>
    </source>
</reference>
<protein>
    <submittedName>
        <fullName evidence="2">Uncharacterized protein</fullName>
    </submittedName>
</protein>
<feature type="compositionally biased region" description="Low complexity" evidence="1">
    <location>
        <begin position="167"/>
        <end position="184"/>
    </location>
</feature>
<reference evidence="2" key="3">
    <citation type="submission" date="2021-05" db="UniProtKB">
        <authorList>
            <consortium name="EnsemblPlants"/>
        </authorList>
    </citation>
    <scope>IDENTIFICATION</scope>
    <source>
        <strain evidence="2">cv. B73</strain>
    </source>
</reference>
<dbReference type="Proteomes" id="UP000007305">
    <property type="component" value="Chromosome 4"/>
</dbReference>
<proteinExistence type="predicted"/>
<accession>A0A804NW04</accession>
<feature type="region of interest" description="Disordered" evidence="1">
    <location>
        <begin position="44"/>
        <end position="64"/>
    </location>
</feature>
<feature type="compositionally biased region" description="Basic and acidic residues" evidence="1">
    <location>
        <begin position="150"/>
        <end position="159"/>
    </location>
</feature>
<dbReference type="EnsemblPlants" id="Zm00001eb190680_T001">
    <property type="protein sequence ID" value="Zm00001eb190680_P001"/>
    <property type="gene ID" value="Zm00001eb190680"/>
</dbReference>
<feature type="compositionally biased region" description="Basic and acidic residues" evidence="1">
    <location>
        <begin position="44"/>
        <end position="58"/>
    </location>
</feature>
<reference evidence="3" key="1">
    <citation type="journal article" date="2009" name="Science">
        <title>The B73 maize genome: complexity, diversity, and dynamics.</title>
        <authorList>
            <person name="Schnable P.S."/>
            <person name="Ware D."/>
            <person name="Fulton R.S."/>
            <person name="Stein J.C."/>
            <person name="Wei F."/>
            <person name="Pasternak S."/>
            <person name="Liang C."/>
            <person name="Zhang J."/>
            <person name="Fulton L."/>
            <person name="Graves T.A."/>
            <person name="Minx P."/>
            <person name="Reily A.D."/>
            <person name="Courtney L."/>
            <person name="Kruchowski S.S."/>
            <person name="Tomlinson C."/>
            <person name="Strong C."/>
            <person name="Delehaunty K."/>
            <person name="Fronick C."/>
            <person name="Courtney B."/>
            <person name="Rock S.M."/>
            <person name="Belter E."/>
            <person name="Du F."/>
            <person name="Kim K."/>
            <person name="Abbott R.M."/>
            <person name="Cotton M."/>
            <person name="Levy A."/>
            <person name="Marchetto P."/>
            <person name="Ochoa K."/>
            <person name="Jackson S.M."/>
            <person name="Gillam B."/>
            <person name="Chen W."/>
            <person name="Yan L."/>
            <person name="Higginbotham J."/>
            <person name="Cardenas M."/>
            <person name="Waligorski J."/>
            <person name="Applebaum E."/>
            <person name="Phelps L."/>
            <person name="Falcone J."/>
            <person name="Kanchi K."/>
            <person name="Thane T."/>
            <person name="Scimone A."/>
            <person name="Thane N."/>
            <person name="Henke J."/>
            <person name="Wang T."/>
            <person name="Ruppert J."/>
            <person name="Shah N."/>
            <person name="Rotter K."/>
            <person name="Hodges J."/>
            <person name="Ingenthron E."/>
            <person name="Cordes M."/>
            <person name="Kohlberg S."/>
            <person name="Sgro J."/>
            <person name="Delgado B."/>
            <person name="Mead K."/>
            <person name="Chinwalla A."/>
            <person name="Leonard S."/>
            <person name="Crouse K."/>
            <person name="Collura K."/>
            <person name="Kudrna D."/>
            <person name="Currie J."/>
            <person name="He R."/>
            <person name="Angelova A."/>
            <person name="Rajasekar S."/>
            <person name="Mueller T."/>
            <person name="Lomeli R."/>
            <person name="Scara G."/>
            <person name="Ko A."/>
            <person name="Delaney K."/>
            <person name="Wissotski M."/>
            <person name="Lopez G."/>
            <person name="Campos D."/>
            <person name="Braidotti M."/>
            <person name="Ashley E."/>
            <person name="Golser W."/>
            <person name="Kim H."/>
            <person name="Lee S."/>
            <person name="Lin J."/>
            <person name="Dujmic Z."/>
            <person name="Kim W."/>
            <person name="Talag J."/>
            <person name="Zuccolo A."/>
            <person name="Fan C."/>
            <person name="Sebastian A."/>
            <person name="Kramer M."/>
            <person name="Spiegel L."/>
            <person name="Nascimento L."/>
            <person name="Zutavern T."/>
            <person name="Miller B."/>
            <person name="Ambroise C."/>
            <person name="Muller S."/>
            <person name="Spooner W."/>
            <person name="Narechania A."/>
            <person name="Ren L."/>
            <person name="Wei S."/>
            <person name="Kumari S."/>
            <person name="Faga B."/>
            <person name="Levy M.J."/>
            <person name="McMahan L."/>
            <person name="Van Buren P."/>
            <person name="Vaughn M.W."/>
            <person name="Ying K."/>
            <person name="Yeh C.-T."/>
            <person name="Emrich S.J."/>
            <person name="Jia Y."/>
            <person name="Kalyanaraman A."/>
            <person name="Hsia A.-P."/>
            <person name="Barbazuk W.B."/>
            <person name="Baucom R.S."/>
            <person name="Brutnell T.P."/>
            <person name="Carpita N.C."/>
            <person name="Chaparro C."/>
            <person name="Chia J.-M."/>
            <person name="Deragon J.-M."/>
            <person name="Estill J.C."/>
            <person name="Fu Y."/>
            <person name="Jeddeloh J.A."/>
            <person name="Han Y."/>
            <person name="Lee H."/>
            <person name="Li P."/>
            <person name="Lisch D.R."/>
            <person name="Liu S."/>
            <person name="Liu Z."/>
            <person name="Nagel D.H."/>
            <person name="McCann M.C."/>
            <person name="SanMiguel P."/>
            <person name="Myers A.M."/>
            <person name="Nettleton D."/>
            <person name="Nguyen J."/>
            <person name="Penning B.W."/>
            <person name="Ponnala L."/>
            <person name="Schneider K.L."/>
            <person name="Schwartz D.C."/>
            <person name="Sharma A."/>
            <person name="Soderlund C."/>
            <person name="Springer N.M."/>
            <person name="Sun Q."/>
            <person name="Wang H."/>
            <person name="Waterman M."/>
            <person name="Westerman R."/>
            <person name="Wolfgruber T.K."/>
            <person name="Yang L."/>
            <person name="Yu Y."/>
            <person name="Zhang L."/>
            <person name="Zhou S."/>
            <person name="Zhu Q."/>
            <person name="Bennetzen J.L."/>
            <person name="Dawe R.K."/>
            <person name="Jiang J."/>
            <person name="Jiang N."/>
            <person name="Presting G.G."/>
            <person name="Wessler S.R."/>
            <person name="Aluru S."/>
            <person name="Martienssen R.A."/>
            <person name="Clifton S.W."/>
            <person name="McCombie W.R."/>
            <person name="Wing R.A."/>
            <person name="Wilson R.K."/>
        </authorList>
    </citation>
    <scope>NUCLEOTIDE SEQUENCE [LARGE SCALE GENOMIC DNA]</scope>
    <source>
        <strain evidence="3">cv. B73</strain>
    </source>
</reference>
<feature type="compositionally biased region" description="Basic and acidic residues" evidence="1">
    <location>
        <begin position="442"/>
        <end position="476"/>
    </location>
</feature>
<evidence type="ECO:0000256" key="1">
    <source>
        <dbReference type="SAM" id="MobiDB-lite"/>
    </source>
</evidence>
<organism evidence="2 3">
    <name type="scientific">Zea mays</name>
    <name type="common">Maize</name>
    <dbReference type="NCBI Taxonomy" id="4577"/>
    <lineage>
        <taxon>Eukaryota</taxon>
        <taxon>Viridiplantae</taxon>
        <taxon>Streptophyta</taxon>
        <taxon>Embryophyta</taxon>
        <taxon>Tracheophyta</taxon>
        <taxon>Spermatophyta</taxon>
        <taxon>Magnoliopsida</taxon>
        <taxon>Liliopsida</taxon>
        <taxon>Poales</taxon>
        <taxon>Poaceae</taxon>
        <taxon>PACMAD clade</taxon>
        <taxon>Panicoideae</taxon>
        <taxon>Andropogonodae</taxon>
        <taxon>Andropogoneae</taxon>
        <taxon>Tripsacinae</taxon>
        <taxon>Zea</taxon>
    </lineage>
</organism>
<feature type="region of interest" description="Disordered" evidence="1">
    <location>
        <begin position="260"/>
        <end position="299"/>
    </location>
</feature>
<feature type="compositionally biased region" description="Basic residues" evidence="1">
    <location>
        <begin position="498"/>
        <end position="513"/>
    </location>
</feature>
<feature type="compositionally biased region" description="Basic and acidic residues" evidence="1">
    <location>
        <begin position="514"/>
        <end position="524"/>
    </location>
</feature>
<dbReference type="InParanoid" id="A0A804NW04"/>
<feature type="compositionally biased region" description="Basic and acidic residues" evidence="1">
    <location>
        <begin position="188"/>
        <end position="219"/>
    </location>
</feature>
<feature type="compositionally biased region" description="Acidic residues" evidence="1">
    <location>
        <begin position="278"/>
        <end position="290"/>
    </location>
</feature>
<feature type="region of interest" description="Disordered" evidence="1">
    <location>
        <begin position="439"/>
        <end position="541"/>
    </location>
</feature>
<sequence length="562" mass="60824">MLSLCRHHWASLSDDSWRRRTSGQVAAVVGDAAPPLRPVDVEVTQRDEGEDAHERDAGVESGGEHVVVSHPPGLVAAVHDVVEDESEEPPHDEVHAARGEQPAGASEDERQVDAGEHAVGRVRTLEQPHGQRRQQADEEQVVHLPVVTEAAEHPQRADDAPDDGGVVEDVVAGARPGAAGGEPAHVADVLDRGEQPPRGGEVHRGRRERSGELREEHGPRGYLHVVAQLQVGQERQRLAHADEAVRLEHHVGQRLPRVEVADDELGDDVEPRLHVGGGEDDTDGEGEGEGDGAGKEEAPVGELQLLAEALAGEEREREHDGEHEVEPPLRHGLVVPPHDPRVHVVDICLLVLPLPAEAVPDLPSVVERDVRERGHEAGEADAVVDSEEHADVDAAVGVVADEVEREGVAVEDAASVVGPSGVVVDVRRDEREAPGVVGVRPVEQRQRDVGGEREPGHDVDDGERRRHQRVAEEAGHRVPVQAEGADAEAPQARPDLLRRHRVPVQPAQHRHGAQRREQVARDEVVGEAADDDDDEELETRHTAPGTLLLLVHGSSTYRDFSY</sequence>
<feature type="compositionally biased region" description="Acidic residues" evidence="1">
    <location>
        <begin position="528"/>
        <end position="537"/>
    </location>
</feature>
<feature type="region of interest" description="Disordered" evidence="1">
    <location>
        <begin position="83"/>
        <end position="112"/>
    </location>
</feature>
<evidence type="ECO:0000313" key="3">
    <source>
        <dbReference type="Proteomes" id="UP000007305"/>
    </source>
</evidence>
<feature type="region of interest" description="Disordered" evidence="1">
    <location>
        <begin position="147"/>
        <end position="220"/>
    </location>
</feature>
<feature type="compositionally biased region" description="Basic and acidic residues" evidence="1">
    <location>
        <begin position="88"/>
        <end position="98"/>
    </location>
</feature>
<dbReference type="Gramene" id="Zm00001eb190680_T001">
    <property type="protein sequence ID" value="Zm00001eb190680_P001"/>
    <property type="gene ID" value="Zm00001eb190680"/>
</dbReference>
<name>A0A804NW04_MAIZE</name>